<protein>
    <recommendedName>
        <fullName evidence="4">COP9 signalosome complex subunit 3</fullName>
    </recommendedName>
</protein>
<comment type="similarity">
    <text evidence="3">Belongs to the CSN3 family.</text>
</comment>
<keyword evidence="7" id="KW-0539">Nucleus</keyword>
<evidence type="ECO:0000313" key="9">
    <source>
        <dbReference type="EMBL" id="KAK3264603.1"/>
    </source>
</evidence>
<dbReference type="Proteomes" id="UP001190700">
    <property type="component" value="Unassembled WGS sequence"/>
</dbReference>
<dbReference type="Gene3D" id="1.25.40.570">
    <property type="match status" value="1"/>
</dbReference>
<dbReference type="InterPro" id="IPR055089">
    <property type="entry name" value="COP9_N"/>
</dbReference>
<dbReference type="SMART" id="SM00088">
    <property type="entry name" value="PINT"/>
    <property type="match status" value="1"/>
</dbReference>
<reference evidence="9 10" key="1">
    <citation type="journal article" date="2015" name="Genome Biol. Evol.">
        <title>Comparative Genomics of a Bacterivorous Green Alga Reveals Evolutionary Causalities and Consequences of Phago-Mixotrophic Mode of Nutrition.</title>
        <authorList>
            <person name="Burns J.A."/>
            <person name="Paasch A."/>
            <person name="Narechania A."/>
            <person name="Kim E."/>
        </authorList>
    </citation>
    <scope>NUCLEOTIDE SEQUENCE [LARGE SCALE GENOMIC DNA]</scope>
    <source>
        <strain evidence="9 10">PLY_AMNH</strain>
    </source>
</reference>
<dbReference type="GO" id="GO:0008180">
    <property type="term" value="C:COP9 signalosome"/>
    <property type="evidence" value="ECO:0007669"/>
    <property type="project" value="UniProtKB-KW"/>
</dbReference>
<comment type="subcellular location">
    <subcellularLocation>
        <location evidence="2">Cytoplasm</location>
    </subcellularLocation>
    <subcellularLocation>
        <location evidence="1">Nucleus</location>
    </subcellularLocation>
</comment>
<proteinExistence type="inferred from homology"/>
<dbReference type="PROSITE" id="PS50250">
    <property type="entry name" value="PCI"/>
    <property type="match status" value="1"/>
</dbReference>
<name>A0AAE0KXN9_9CHLO</name>
<dbReference type="SUPFAM" id="SSF46785">
    <property type="entry name" value="Winged helix' DNA-binding domain"/>
    <property type="match status" value="1"/>
</dbReference>
<gene>
    <name evidence="9" type="ORF">CYMTET_26676</name>
</gene>
<comment type="caution">
    <text evidence="9">The sequence shown here is derived from an EMBL/GenBank/DDBJ whole genome shotgun (WGS) entry which is preliminary data.</text>
</comment>
<dbReference type="InterPro" id="IPR050756">
    <property type="entry name" value="CSN3"/>
</dbReference>
<organism evidence="9 10">
    <name type="scientific">Cymbomonas tetramitiformis</name>
    <dbReference type="NCBI Taxonomy" id="36881"/>
    <lineage>
        <taxon>Eukaryota</taxon>
        <taxon>Viridiplantae</taxon>
        <taxon>Chlorophyta</taxon>
        <taxon>Pyramimonadophyceae</taxon>
        <taxon>Pyramimonadales</taxon>
        <taxon>Pyramimonadaceae</taxon>
        <taxon>Cymbomonas</taxon>
    </lineage>
</organism>
<evidence type="ECO:0000259" key="8">
    <source>
        <dbReference type="PROSITE" id="PS50250"/>
    </source>
</evidence>
<dbReference type="AlphaFoldDB" id="A0AAE0KXN9"/>
<keyword evidence="5" id="KW-0963">Cytoplasm</keyword>
<evidence type="ECO:0000256" key="3">
    <source>
        <dbReference type="ARBA" id="ARBA00007084"/>
    </source>
</evidence>
<dbReference type="InterPro" id="IPR000717">
    <property type="entry name" value="PCI_dom"/>
</dbReference>
<sequence>MDSLDSVVSAIQKLSGTDLPQLLTQLKSSEDLLQRSAGISTQVLSTLDPNQHSLGWLFILESQVSGSADPPHGSETFIAAVTSFIGCCRPEQIRLAPDKFASICKQMKEHALKLGQPGRVVMPLKLAIGKVQPSTEYLSPQHGDFFQVCLLAKMYHAAIEILAQEVYETDPAKTGLVPRDFLLFCYYGGMLQVGLKNFSQALKMFLNALTAPSIALNAITVASYKKYAILSLIYSGQIQPFPKYTASIVQRHCKNCCQEYNELANAYTTRNMEELRRCALTYEEVFRKDNNYGLVKQCIQSLYKRNIQRLTQTYLTLSIEDIAQTVGLSSAVEAESYILRMIESGDIYATINQKDGMVSFLEDPEQYNTSEMVDRIDTNIQTSIGLAKKVADVNEQVITNRTFLSKTMMKDRMRHYTEPMQD</sequence>
<dbReference type="Pfam" id="PF01399">
    <property type="entry name" value="PCI"/>
    <property type="match status" value="1"/>
</dbReference>
<evidence type="ECO:0000256" key="7">
    <source>
        <dbReference type="ARBA" id="ARBA00023242"/>
    </source>
</evidence>
<evidence type="ECO:0000256" key="5">
    <source>
        <dbReference type="ARBA" id="ARBA00022490"/>
    </source>
</evidence>
<keyword evidence="6" id="KW-0736">Signalosome</keyword>
<accession>A0AAE0KXN9</accession>
<evidence type="ECO:0000256" key="2">
    <source>
        <dbReference type="ARBA" id="ARBA00004496"/>
    </source>
</evidence>
<dbReference type="EMBL" id="LGRX02014451">
    <property type="protein sequence ID" value="KAK3264603.1"/>
    <property type="molecule type" value="Genomic_DNA"/>
</dbReference>
<evidence type="ECO:0000256" key="1">
    <source>
        <dbReference type="ARBA" id="ARBA00004123"/>
    </source>
</evidence>
<keyword evidence="10" id="KW-1185">Reference proteome</keyword>
<dbReference type="InterPro" id="IPR036390">
    <property type="entry name" value="WH_DNA-bd_sf"/>
</dbReference>
<feature type="domain" description="PCI" evidence="8">
    <location>
        <begin position="197"/>
        <end position="365"/>
    </location>
</feature>
<evidence type="ECO:0000313" key="10">
    <source>
        <dbReference type="Proteomes" id="UP001190700"/>
    </source>
</evidence>
<evidence type="ECO:0000256" key="4">
    <source>
        <dbReference type="ARBA" id="ARBA00014878"/>
    </source>
</evidence>
<dbReference type="PANTHER" id="PTHR10758">
    <property type="entry name" value="26S PROTEASOME NON-ATPASE REGULATORY SUBUNIT 3/COP9 SIGNALOSOME COMPLEX SUBUNIT 3"/>
    <property type="match status" value="1"/>
</dbReference>
<dbReference type="FunFam" id="1.25.40.570:FF:000008">
    <property type="entry name" value="COP9 signalosome complex subunit 3"/>
    <property type="match status" value="1"/>
</dbReference>
<dbReference type="GO" id="GO:0006511">
    <property type="term" value="P:ubiquitin-dependent protein catabolic process"/>
    <property type="evidence" value="ECO:0007669"/>
    <property type="project" value="TreeGrafter"/>
</dbReference>
<dbReference type="FunFam" id="1.10.10.10:FF:000354">
    <property type="entry name" value="COP9 signalosome complex subunit 3"/>
    <property type="match status" value="1"/>
</dbReference>
<dbReference type="GO" id="GO:0005737">
    <property type="term" value="C:cytoplasm"/>
    <property type="evidence" value="ECO:0007669"/>
    <property type="project" value="UniProtKB-SubCell"/>
</dbReference>
<dbReference type="PANTHER" id="PTHR10758:SF1">
    <property type="entry name" value="COP9 SIGNALOSOME COMPLEX SUBUNIT 3"/>
    <property type="match status" value="1"/>
</dbReference>
<evidence type="ECO:0000256" key="6">
    <source>
        <dbReference type="ARBA" id="ARBA00022790"/>
    </source>
</evidence>
<dbReference type="Pfam" id="PF22788">
    <property type="entry name" value="COP9_hel_rpt"/>
    <property type="match status" value="1"/>
</dbReference>